<keyword evidence="2" id="KW-1185">Reference proteome</keyword>
<gene>
    <name evidence="1" type="ORF">KTAU_01030</name>
</gene>
<sequence length="59" mass="6983">MPLLRSGERGIERRVALLAGSGRLWWKLVLWWHELADEPVWFLPELSRVGWAAAVRCWR</sequence>
<dbReference type="Proteomes" id="UP000334820">
    <property type="component" value="Unassembled WGS sequence"/>
</dbReference>
<name>A0A5J4JUP4_9CHLR</name>
<evidence type="ECO:0000313" key="2">
    <source>
        <dbReference type="Proteomes" id="UP000334820"/>
    </source>
</evidence>
<evidence type="ECO:0000313" key="1">
    <source>
        <dbReference type="EMBL" id="GER81464.1"/>
    </source>
</evidence>
<dbReference type="EMBL" id="BKZV01000001">
    <property type="protein sequence ID" value="GER81464.1"/>
    <property type="molecule type" value="Genomic_DNA"/>
</dbReference>
<protein>
    <submittedName>
        <fullName evidence="1">Uncharacterized protein</fullName>
    </submittedName>
</protein>
<dbReference type="AlphaFoldDB" id="A0A5J4JUP4"/>
<accession>A0A5J4JUP4</accession>
<proteinExistence type="predicted"/>
<comment type="caution">
    <text evidence="1">The sequence shown here is derived from an EMBL/GenBank/DDBJ whole genome shotgun (WGS) entry which is preliminary data.</text>
</comment>
<organism evidence="1 2">
    <name type="scientific">Thermogemmatispora aurantia</name>
    <dbReference type="NCBI Taxonomy" id="2045279"/>
    <lineage>
        <taxon>Bacteria</taxon>
        <taxon>Bacillati</taxon>
        <taxon>Chloroflexota</taxon>
        <taxon>Ktedonobacteria</taxon>
        <taxon>Thermogemmatisporales</taxon>
        <taxon>Thermogemmatisporaceae</taxon>
        <taxon>Thermogemmatispora</taxon>
    </lineage>
</organism>
<reference evidence="1 2" key="1">
    <citation type="journal article" date="2019" name="Int. J. Syst. Evol. Microbiol.">
        <title>Thermogemmatispora aurantia sp. nov. and Thermogemmatispora argillosa sp. nov., within the class Ktedonobacteria, and emended description of the genus Thermogemmatispora.</title>
        <authorList>
            <person name="Zheng Y."/>
            <person name="Wang C.M."/>
            <person name="Sakai Y."/>
            <person name="Abe K."/>
            <person name="Yokota A."/>
            <person name="Yabe S."/>
        </authorList>
    </citation>
    <scope>NUCLEOTIDE SEQUENCE [LARGE SCALE GENOMIC DNA]</scope>
    <source>
        <strain evidence="1 2">A1-2</strain>
    </source>
</reference>